<evidence type="ECO:0000313" key="2">
    <source>
        <dbReference type="Proteomes" id="UP000306319"/>
    </source>
</evidence>
<proteinExistence type="predicted"/>
<comment type="caution">
    <text evidence="1">The sequence shown here is derived from an EMBL/GenBank/DDBJ whole genome shotgun (WGS) entry which is preliminary data.</text>
</comment>
<accession>A0AC61RLD5</accession>
<evidence type="ECO:0000313" key="1">
    <source>
        <dbReference type="EMBL" id="TGY81100.1"/>
    </source>
</evidence>
<gene>
    <name evidence="1" type="ORF">E5331_01580</name>
</gene>
<dbReference type="Proteomes" id="UP000306319">
    <property type="component" value="Unassembled WGS sequence"/>
</dbReference>
<sequence length="220" mass="25576">MITIEKQKQPGSLISFKKNGGTDYLSLDKDTKKDIVDSLLEEQGYLCAYCMRRIPRHEKNGDKGYLDDHVRIEHVRDREHNPELQLEYKNMVAVCPGFLRSIPHCDRSKGSRSITLSPFDPELEKSISYATKDGGIKSENPDWNKDLTDEDLLNLNHEGLKIARKNVIFEVIAILGKKGWTKIKLERELDNWNHRDSNGYLREYAGVVRYFIKRKLRTIK</sequence>
<name>A0AC61RLD5_9BACT</name>
<keyword evidence="2" id="KW-1185">Reference proteome</keyword>
<dbReference type="EMBL" id="SRYB01000001">
    <property type="protein sequence ID" value="TGY81100.1"/>
    <property type="molecule type" value="Genomic_DNA"/>
</dbReference>
<reference evidence="1" key="1">
    <citation type="submission" date="2019-04" db="EMBL/GenBank/DDBJ databases">
        <title>Microbes associate with the intestines of laboratory mice.</title>
        <authorList>
            <person name="Navarre W."/>
            <person name="Wong E."/>
            <person name="Huang K."/>
            <person name="Tropini C."/>
            <person name="Ng K."/>
            <person name="Yu B."/>
        </authorList>
    </citation>
    <scope>NUCLEOTIDE SEQUENCE</scope>
    <source>
        <strain evidence="1">NM04_E33</strain>
    </source>
</reference>
<protein>
    <submittedName>
        <fullName evidence="1">Uncharacterized protein</fullName>
    </submittedName>
</protein>
<organism evidence="1 2">
    <name type="scientific">Lepagella muris</name>
    <dbReference type="NCBI Taxonomy" id="3032870"/>
    <lineage>
        <taxon>Bacteria</taxon>
        <taxon>Pseudomonadati</taxon>
        <taxon>Bacteroidota</taxon>
        <taxon>Bacteroidia</taxon>
        <taxon>Bacteroidales</taxon>
        <taxon>Muribaculaceae</taxon>
        <taxon>Lepagella</taxon>
    </lineage>
</organism>